<dbReference type="SUPFAM" id="SSF53448">
    <property type="entry name" value="Nucleotide-diphospho-sugar transferases"/>
    <property type="match status" value="2"/>
</dbReference>
<feature type="domain" description="Glycosyltransferase 2-like" evidence="2">
    <location>
        <begin position="12"/>
        <end position="118"/>
    </location>
</feature>
<dbReference type="Pfam" id="PF00535">
    <property type="entry name" value="Glycos_transf_2"/>
    <property type="match status" value="1"/>
</dbReference>
<comment type="caution">
    <text evidence="3">The sequence shown here is derived from an EMBL/GenBank/DDBJ whole genome shotgun (WGS) entry which is preliminary data.</text>
</comment>
<accession>A0ABQ0TYR6</accession>
<gene>
    <name evidence="3" type="ORF">BRE01_67600</name>
</gene>
<dbReference type="CDD" id="cd00761">
    <property type="entry name" value="Glyco_tranf_GTA_type"/>
    <property type="match status" value="1"/>
</dbReference>
<dbReference type="InterPro" id="IPR001173">
    <property type="entry name" value="Glyco_trans_2-like"/>
</dbReference>
<name>A0ABQ0TYR6_9BACL</name>
<dbReference type="PANTHER" id="PTHR48090">
    <property type="entry name" value="UNDECAPRENYL-PHOSPHATE 4-DEOXY-4-FORMAMIDO-L-ARABINOSE TRANSFERASE-RELATED"/>
    <property type="match status" value="1"/>
</dbReference>
<evidence type="ECO:0000256" key="1">
    <source>
        <dbReference type="SAM" id="MobiDB-lite"/>
    </source>
</evidence>
<sequence>MENVENERPELSVIIPASDEAVKIPHMINLVKKLSPSIEVIVVCTGDAPITSLLAHGSGARVIHVGSHFTYDEGRAIGGYHARGDELLFLDERLSVPLQDLRKYVKAIKQGWDVVITSDSGPSSQEKSTPEKLAFQLLNHLTGNADMRTGSMYKIPYALNRKAFEQVGYESLAVPPLAQVKAIVHNLSVKWIQPSCPLVWNQAPVQTMIKNTSKILDDHMEAITLLTQGKGSRGGLLDGERYRNILQVPGSLHLRSVYLQEPNDWEGEGGANTKRNGHEPAKRNNKKRITSSQKIENRTRLSVIISVQQDEATIKRVLQQAKRLYPKEILVVVNGCHDRSLEFILNHSFYSMTTYVYPFPLGQDMWRAIGAQEATGDVWLFLCGDKVIRAEELQPFASACYRDVDVALRKTNKIPLSETSEISTLVLARRYLNSLFDRHELGVSSMNDLPFAIKQEAATTIGVHHLHIPPLAHAIALEQELRIANSYSIIDEIHVGKSRAGLKKRKQSLTSLGDYLEAFSYIKEKSLKKRT</sequence>
<feature type="region of interest" description="Disordered" evidence="1">
    <location>
        <begin position="265"/>
        <end position="292"/>
    </location>
</feature>
<dbReference type="Gene3D" id="3.90.550.10">
    <property type="entry name" value="Spore Coat Polysaccharide Biosynthesis Protein SpsA, Chain A"/>
    <property type="match status" value="2"/>
</dbReference>
<protein>
    <recommendedName>
        <fullName evidence="2">Glycosyltransferase 2-like domain-containing protein</fullName>
    </recommendedName>
</protein>
<evidence type="ECO:0000313" key="3">
    <source>
        <dbReference type="EMBL" id="GED73058.1"/>
    </source>
</evidence>
<proteinExistence type="predicted"/>
<evidence type="ECO:0000259" key="2">
    <source>
        <dbReference type="Pfam" id="PF00535"/>
    </source>
</evidence>
<dbReference type="InterPro" id="IPR029044">
    <property type="entry name" value="Nucleotide-diphossugar_trans"/>
</dbReference>
<dbReference type="Proteomes" id="UP000319578">
    <property type="component" value="Unassembled WGS sequence"/>
</dbReference>
<keyword evidence="4" id="KW-1185">Reference proteome</keyword>
<organism evidence="3 4">
    <name type="scientific">Brevibacillus reuszeri</name>
    <dbReference type="NCBI Taxonomy" id="54915"/>
    <lineage>
        <taxon>Bacteria</taxon>
        <taxon>Bacillati</taxon>
        <taxon>Bacillota</taxon>
        <taxon>Bacilli</taxon>
        <taxon>Bacillales</taxon>
        <taxon>Paenibacillaceae</taxon>
        <taxon>Brevibacillus</taxon>
    </lineage>
</organism>
<reference evidence="3 4" key="1">
    <citation type="submission" date="2019-06" db="EMBL/GenBank/DDBJ databases">
        <title>Whole genome shotgun sequence of Brevibacillus reuszeri NBRC 15719.</title>
        <authorList>
            <person name="Hosoyama A."/>
            <person name="Uohara A."/>
            <person name="Ohji S."/>
            <person name="Ichikawa N."/>
        </authorList>
    </citation>
    <scope>NUCLEOTIDE SEQUENCE [LARGE SCALE GENOMIC DNA]</scope>
    <source>
        <strain evidence="3 4">NBRC 15719</strain>
    </source>
</reference>
<evidence type="ECO:0000313" key="4">
    <source>
        <dbReference type="Proteomes" id="UP000319578"/>
    </source>
</evidence>
<dbReference type="RefSeq" id="WP_236699867.1">
    <property type="nucleotide sequence ID" value="NZ_BJON01000041.1"/>
</dbReference>
<dbReference type="EMBL" id="BJON01000041">
    <property type="protein sequence ID" value="GED73058.1"/>
    <property type="molecule type" value="Genomic_DNA"/>
</dbReference>
<dbReference type="InterPro" id="IPR050256">
    <property type="entry name" value="Glycosyltransferase_2"/>
</dbReference>